<dbReference type="InterPro" id="IPR027417">
    <property type="entry name" value="P-loop_NTPase"/>
</dbReference>
<evidence type="ECO:0000256" key="8">
    <source>
        <dbReference type="ARBA" id="ARBA00023242"/>
    </source>
</evidence>
<dbReference type="SUPFAM" id="SSF52540">
    <property type="entry name" value="P-loop containing nucleoside triphosphate hydrolases"/>
    <property type="match status" value="2"/>
</dbReference>
<dbReference type="CDD" id="cd18793">
    <property type="entry name" value="SF2_C_SNF"/>
    <property type="match status" value="1"/>
</dbReference>
<comment type="caution">
    <text evidence="12">The sequence shown here is derived from an EMBL/GenBank/DDBJ whole genome shotgun (WGS) entry which is preliminary data.</text>
</comment>
<reference evidence="12" key="2">
    <citation type="submission" date="2021-01" db="EMBL/GenBank/DDBJ databases">
        <authorList>
            <person name="Schikora-Tamarit M.A."/>
        </authorList>
    </citation>
    <scope>NUCLEOTIDE SEQUENCE</scope>
    <source>
        <strain evidence="12">CBS6341</strain>
    </source>
</reference>
<dbReference type="PANTHER" id="PTHR10799">
    <property type="entry name" value="SNF2/RAD54 HELICASE FAMILY"/>
    <property type="match status" value="1"/>
</dbReference>
<reference evidence="12" key="1">
    <citation type="journal article" date="2021" name="Open Biol.">
        <title>Shared evolutionary footprints suggest mitochondrial oxidative damage underlies multiple complex I losses in fungi.</title>
        <authorList>
            <person name="Schikora-Tamarit M.A."/>
            <person name="Marcet-Houben M."/>
            <person name="Nosek J."/>
            <person name="Gabaldon T."/>
        </authorList>
    </citation>
    <scope>NUCLEOTIDE SEQUENCE</scope>
    <source>
        <strain evidence="12">CBS6341</strain>
    </source>
</reference>
<keyword evidence="8" id="KW-0539">Nucleus</keyword>
<organism evidence="12 13">
    <name type="scientific">Wickerhamomyces mucosus</name>
    <dbReference type="NCBI Taxonomy" id="1378264"/>
    <lineage>
        <taxon>Eukaryota</taxon>
        <taxon>Fungi</taxon>
        <taxon>Dikarya</taxon>
        <taxon>Ascomycota</taxon>
        <taxon>Saccharomycotina</taxon>
        <taxon>Saccharomycetes</taxon>
        <taxon>Phaffomycetales</taxon>
        <taxon>Wickerhamomycetaceae</taxon>
        <taxon>Wickerhamomyces</taxon>
    </lineage>
</organism>
<dbReference type="InterPro" id="IPR001650">
    <property type="entry name" value="Helicase_C-like"/>
</dbReference>
<dbReference type="GO" id="GO:0005634">
    <property type="term" value="C:nucleus"/>
    <property type="evidence" value="ECO:0007669"/>
    <property type="project" value="UniProtKB-SubCell"/>
</dbReference>
<evidence type="ECO:0000313" key="13">
    <source>
        <dbReference type="Proteomes" id="UP000769528"/>
    </source>
</evidence>
<keyword evidence="3" id="KW-0547">Nucleotide-binding</keyword>
<dbReference type="SMART" id="SM00487">
    <property type="entry name" value="DEXDc"/>
    <property type="match status" value="1"/>
</dbReference>
<evidence type="ECO:0000256" key="6">
    <source>
        <dbReference type="ARBA" id="ARBA00022840"/>
    </source>
</evidence>
<comment type="subcellular location">
    <subcellularLocation>
        <location evidence="1">Nucleus</location>
    </subcellularLocation>
</comment>
<evidence type="ECO:0000256" key="5">
    <source>
        <dbReference type="ARBA" id="ARBA00022806"/>
    </source>
</evidence>
<evidence type="ECO:0000313" key="12">
    <source>
        <dbReference type="EMBL" id="KAH3667828.1"/>
    </source>
</evidence>
<evidence type="ECO:0000259" key="10">
    <source>
        <dbReference type="PROSITE" id="PS51192"/>
    </source>
</evidence>
<evidence type="ECO:0000256" key="9">
    <source>
        <dbReference type="SAM" id="MobiDB-lite"/>
    </source>
</evidence>
<feature type="region of interest" description="Disordered" evidence="9">
    <location>
        <begin position="71"/>
        <end position="102"/>
    </location>
</feature>
<keyword evidence="4" id="KW-0378">Hydrolase</keyword>
<comment type="similarity">
    <text evidence="2">Belongs to the SNF2/RAD54 helicase family.</text>
</comment>
<dbReference type="Proteomes" id="UP000769528">
    <property type="component" value="Unassembled WGS sequence"/>
</dbReference>
<evidence type="ECO:0000256" key="3">
    <source>
        <dbReference type="ARBA" id="ARBA00022741"/>
    </source>
</evidence>
<dbReference type="InterPro" id="IPR014001">
    <property type="entry name" value="Helicase_ATP-bd"/>
</dbReference>
<dbReference type="GO" id="GO:0016787">
    <property type="term" value="F:hydrolase activity"/>
    <property type="evidence" value="ECO:0007669"/>
    <property type="project" value="UniProtKB-KW"/>
</dbReference>
<evidence type="ECO:0000256" key="2">
    <source>
        <dbReference type="ARBA" id="ARBA00007025"/>
    </source>
</evidence>
<feature type="region of interest" description="Disordered" evidence="9">
    <location>
        <begin position="119"/>
        <end position="138"/>
    </location>
</feature>
<feature type="compositionally biased region" description="Polar residues" evidence="9">
    <location>
        <begin position="127"/>
        <end position="138"/>
    </location>
</feature>
<dbReference type="GO" id="GO:0005524">
    <property type="term" value="F:ATP binding"/>
    <property type="evidence" value="ECO:0007669"/>
    <property type="project" value="UniProtKB-KW"/>
</dbReference>
<dbReference type="Pfam" id="PF00176">
    <property type="entry name" value="SNF2-rel_dom"/>
    <property type="match status" value="1"/>
</dbReference>
<keyword evidence="7" id="KW-0175">Coiled coil</keyword>
<dbReference type="EMBL" id="JAEUBF010001377">
    <property type="protein sequence ID" value="KAH3667828.1"/>
    <property type="molecule type" value="Genomic_DNA"/>
</dbReference>
<evidence type="ECO:0000256" key="1">
    <source>
        <dbReference type="ARBA" id="ARBA00004123"/>
    </source>
</evidence>
<dbReference type="SMART" id="SM00490">
    <property type="entry name" value="HELICc"/>
    <property type="match status" value="1"/>
</dbReference>
<dbReference type="FunFam" id="3.40.50.10810:FF:000015">
    <property type="entry name" value="lymphoid-specific helicase isoform X1"/>
    <property type="match status" value="1"/>
</dbReference>
<dbReference type="InterPro" id="IPR000330">
    <property type="entry name" value="SNF2_N"/>
</dbReference>
<dbReference type="Pfam" id="PF00271">
    <property type="entry name" value="Helicase_C"/>
    <property type="match status" value="1"/>
</dbReference>
<dbReference type="InterPro" id="IPR038718">
    <property type="entry name" value="SNF2-like_sf"/>
</dbReference>
<evidence type="ECO:0000259" key="11">
    <source>
        <dbReference type="PROSITE" id="PS51194"/>
    </source>
</evidence>
<keyword evidence="13" id="KW-1185">Reference proteome</keyword>
<dbReference type="OrthoDB" id="5857104at2759"/>
<sequence>MIVDKTSEFDNDIIEDNIIEEILNKDEENDSKFKEFDDLDIDFKLERLQTLVKQSQVFSSIISDTLLESSLSKKRSRNEDNQQDTKSYPKRKSKRSKDKQQSIMDFYDKKGGEIDEETAKTKAKLNKPSSDSNVNNSTIKQPTLVTGIEMKDYQLEGTEWLITLYENGLNGILADEMGLGKTLQSIALLAFLYENSITGCFLIVTPLSTVGNWIKEFKKFTPKIPILGYIGTKDERKSLRDQYFPRNNNNNNIENKISVIITSYEIILRDLEFLGKIDWKFLIVDEGHRLKNINCKLIKELKKLKTNNRLLLTGTPLQNNLNELWSLLNFILPDIFHDLELFQKWFDFSSLTNLSKSSTNYKVQQLIEIKIQENLINNLHTILKPFLLRRLKKNVIKNLPPKREYIIYGHLTSIQSNLYKDALERSLKKSILKFALNEYIQCNNLKINQLEIDQFLLKFLDVEYLDSSTTDIEQSYLRSKNQVLNPIKISKNEEILQKIWQDINKWVENKPLQMLVMQLRLICGSPYLFYFPYDDENDLNLENLLKHSSKLQILNQLIPKLISQNHKVLIFSQFTKMLDLIQDWCELKGIEISRLDGSFQQSDREDQINRFNNDENVKIFLLSTRAGGLGLNLTKADSVIIFDNDWNPQVDLQAMDRVHRIGQTKPVIIYRFVLANTIEQVILAKADSKRKLEKLVIELGKFESLKKLIKKDNTLGFGNSNTNSNSREKSKQDNQLAKELTALFEDDRFKKDGLENVIDSKLTDDELNELLDRSPEAYNRDLKYYDKFQHIQIFETTAALD</sequence>
<dbReference type="PROSITE" id="PS51194">
    <property type="entry name" value="HELICASE_CTER"/>
    <property type="match status" value="1"/>
</dbReference>
<dbReference type="AlphaFoldDB" id="A0A9P8P919"/>
<dbReference type="GO" id="GO:0004386">
    <property type="term" value="F:helicase activity"/>
    <property type="evidence" value="ECO:0007669"/>
    <property type="project" value="UniProtKB-KW"/>
</dbReference>
<accession>A0A9P8P919</accession>
<dbReference type="PROSITE" id="PS51192">
    <property type="entry name" value="HELICASE_ATP_BIND_1"/>
    <property type="match status" value="1"/>
</dbReference>
<evidence type="ECO:0000256" key="4">
    <source>
        <dbReference type="ARBA" id="ARBA00022801"/>
    </source>
</evidence>
<dbReference type="Gene3D" id="3.40.50.300">
    <property type="entry name" value="P-loop containing nucleotide triphosphate hydrolases"/>
    <property type="match status" value="1"/>
</dbReference>
<feature type="domain" description="Helicase C-terminal" evidence="11">
    <location>
        <begin position="553"/>
        <end position="716"/>
    </location>
</feature>
<gene>
    <name evidence="12" type="ORF">WICMUC_005228</name>
</gene>
<name>A0A9P8P919_9ASCO</name>
<keyword evidence="5" id="KW-0347">Helicase</keyword>
<protein>
    <submittedName>
        <fullName evidence="12">Uncharacterized protein</fullName>
    </submittedName>
</protein>
<feature type="compositionally biased region" description="Basic residues" evidence="9">
    <location>
        <begin position="88"/>
        <end position="97"/>
    </location>
</feature>
<proteinExistence type="inferred from homology"/>
<dbReference type="InterPro" id="IPR049730">
    <property type="entry name" value="SNF2/RAD54-like_C"/>
</dbReference>
<keyword evidence="6" id="KW-0067">ATP-binding</keyword>
<feature type="domain" description="Helicase ATP-binding" evidence="10">
    <location>
        <begin position="162"/>
        <end position="334"/>
    </location>
</feature>
<evidence type="ECO:0000256" key="7">
    <source>
        <dbReference type="ARBA" id="ARBA00023054"/>
    </source>
</evidence>
<dbReference type="Gene3D" id="3.40.50.10810">
    <property type="entry name" value="Tandem AAA-ATPase domain"/>
    <property type="match status" value="1"/>
</dbReference>